<organism evidence="3 4">
    <name type="scientific">Aspergillus mulundensis</name>
    <dbReference type="NCBI Taxonomy" id="1810919"/>
    <lineage>
        <taxon>Eukaryota</taxon>
        <taxon>Fungi</taxon>
        <taxon>Dikarya</taxon>
        <taxon>Ascomycota</taxon>
        <taxon>Pezizomycotina</taxon>
        <taxon>Eurotiomycetes</taxon>
        <taxon>Eurotiomycetidae</taxon>
        <taxon>Eurotiales</taxon>
        <taxon>Aspergillaceae</taxon>
        <taxon>Aspergillus</taxon>
        <taxon>Aspergillus subgen. Nidulantes</taxon>
    </lineage>
</organism>
<keyword evidence="2" id="KW-0732">Signal</keyword>
<evidence type="ECO:0000313" key="4">
    <source>
        <dbReference type="Proteomes" id="UP000256690"/>
    </source>
</evidence>
<feature type="compositionally biased region" description="Low complexity" evidence="1">
    <location>
        <begin position="494"/>
        <end position="569"/>
    </location>
</feature>
<dbReference type="RefSeq" id="XP_026599710.1">
    <property type="nucleotide sequence ID" value="XM_026751978.1"/>
</dbReference>
<proteinExistence type="predicted"/>
<dbReference type="InterPro" id="IPR005197">
    <property type="entry name" value="Glyco_hydro_71"/>
</dbReference>
<comment type="caution">
    <text evidence="3">The sequence shown here is derived from an EMBL/GenBank/DDBJ whole genome shotgun (WGS) entry which is preliminary data.</text>
</comment>
<reference evidence="3 4" key="1">
    <citation type="journal article" date="2018" name="IMA Fungus">
        <title>IMA Genome-F 9: Draft genome sequence of Annulohypoxylon stygium, Aspergillus mulundensis, Berkeleyomyces basicola (syn. Thielaviopsis basicola), Ceratocystis smalleyi, two Cercospora beticola strains, Coleophoma cylindrospora, Fusarium fracticaudum, Phialophora cf. hyalina, and Morchella septimelata.</title>
        <authorList>
            <person name="Wingfield B.D."/>
            <person name="Bills G.F."/>
            <person name="Dong Y."/>
            <person name="Huang W."/>
            <person name="Nel W.J."/>
            <person name="Swalarsk-Parry B.S."/>
            <person name="Vaghefi N."/>
            <person name="Wilken P.M."/>
            <person name="An Z."/>
            <person name="de Beer Z.W."/>
            <person name="De Vos L."/>
            <person name="Chen L."/>
            <person name="Duong T.A."/>
            <person name="Gao Y."/>
            <person name="Hammerbacher A."/>
            <person name="Kikkert J.R."/>
            <person name="Li Y."/>
            <person name="Li H."/>
            <person name="Li K."/>
            <person name="Li Q."/>
            <person name="Liu X."/>
            <person name="Ma X."/>
            <person name="Naidoo K."/>
            <person name="Pethybridge S.J."/>
            <person name="Sun J."/>
            <person name="Steenkamp E.T."/>
            <person name="van der Nest M.A."/>
            <person name="van Wyk S."/>
            <person name="Wingfield M.J."/>
            <person name="Xiong C."/>
            <person name="Yue Q."/>
            <person name="Zhang X."/>
        </authorList>
    </citation>
    <scope>NUCLEOTIDE SEQUENCE [LARGE SCALE GENOMIC DNA]</scope>
    <source>
        <strain evidence="3 4">DSM 5745</strain>
    </source>
</reference>
<feature type="region of interest" description="Disordered" evidence="1">
    <location>
        <begin position="485"/>
        <end position="569"/>
    </location>
</feature>
<protein>
    <submittedName>
        <fullName evidence="3">Putative alpha 1,3 glucanase, GH71 family</fullName>
    </submittedName>
</protein>
<gene>
    <name evidence="3" type="ORF">DSM5745_09962</name>
</gene>
<keyword evidence="4" id="KW-1185">Reference proteome</keyword>
<evidence type="ECO:0000256" key="2">
    <source>
        <dbReference type="SAM" id="SignalP"/>
    </source>
</evidence>
<feature type="signal peptide" evidence="2">
    <location>
        <begin position="1"/>
        <end position="19"/>
    </location>
</feature>
<dbReference type="CDD" id="cd11577">
    <property type="entry name" value="GH71"/>
    <property type="match status" value="1"/>
</dbReference>
<sequence>MRLTTILSILGALPQLILAAPGAVANQARQSSSDRLVFAHFMIGITSNRNSAADYNDDMKRAKSLGIDAYALNIGVDPYTERQLDLAYESAANNDMKVFISFDFNWYSTGQGTQVGQMIAKYASRPAQLFVDGKAFVSSFAGDGLDIKAMRQAAGREIYWGPNYHPEYGTNLDGVDGLLNWMAWPNDGNNKAPRPGASISVEQGDEMYIKTGKDYIAPVSPWFFTHFGPEVPYSKNWVFPGDLLWYERWQHVLTMKPRFIEIVTWNDYGESHYIGPLSSPHTDDGASKWCNDMPHDGWMDMSKPWIAAYKDGAESVDSYITEDLLVYWYRPAPRDVNCDSTDTCMVPANNGSGNYFNGRPNGWETMEDAVFVVTTLTEPATVTVNSGGNVEVFDAPAGASAFKVPMGVGSQAFSLSRNGQVFQSDISLLPIINGCPCGLYNFNPYVGSLPPAPTIDSLQSAGLNSLTQGLHVQTCAPTPSLGKVVPTAPPGWGSAPTTTRTSTRTSSTAGTTGTTTRTTITSTRTTTSITSTRTSTSTSTTSRTSTTSTRTSTSTSTSTRTSTTTTTQPTGTTCVAGTGPGNYVGLCSFCCNYGYCPPGPCTCTRTGAPVPTPPTTGVRGVPLPWLENYNSYLGLCSFACDHGYCPNTACMVA</sequence>
<evidence type="ECO:0000313" key="3">
    <source>
        <dbReference type="EMBL" id="RDW64551.1"/>
    </source>
</evidence>
<dbReference type="Pfam" id="PF03659">
    <property type="entry name" value="Glyco_hydro_71"/>
    <property type="match status" value="1"/>
</dbReference>
<evidence type="ECO:0000256" key="1">
    <source>
        <dbReference type="SAM" id="MobiDB-lite"/>
    </source>
</evidence>
<name>A0A3D8QS83_9EURO</name>
<dbReference type="OrthoDB" id="3257981at2759"/>
<accession>A0A3D8QS83</accession>
<dbReference type="GO" id="GO:0051118">
    <property type="term" value="F:glucan endo-1,3-alpha-glucosidase activity"/>
    <property type="evidence" value="ECO:0007669"/>
    <property type="project" value="InterPro"/>
</dbReference>
<dbReference type="AlphaFoldDB" id="A0A3D8QS83"/>
<dbReference type="STRING" id="1810919.A0A3D8QS83"/>
<dbReference type="Proteomes" id="UP000256690">
    <property type="component" value="Unassembled WGS sequence"/>
</dbReference>
<dbReference type="Gene3D" id="3.20.20.80">
    <property type="entry name" value="Glycosidases"/>
    <property type="match status" value="1"/>
</dbReference>
<feature type="chain" id="PRO_5017789087" evidence="2">
    <location>
        <begin position="20"/>
        <end position="653"/>
    </location>
</feature>
<dbReference type="GeneID" id="38120332"/>
<dbReference type="EMBL" id="PVWQ01000014">
    <property type="protein sequence ID" value="RDW64551.1"/>
    <property type="molecule type" value="Genomic_DNA"/>
</dbReference>